<protein>
    <submittedName>
        <fullName evidence="2">Uncharacterized protein</fullName>
    </submittedName>
</protein>
<evidence type="ECO:0000313" key="2">
    <source>
        <dbReference type="EMBL" id="KAK4195719.1"/>
    </source>
</evidence>
<sequence length="171" mass="18460">MKFPSLALLLTSTVLASVEITTNPDGTIEAWNTPENDAPAYSFLENQNTFGVANNAAANCCFKGNRCYRAVERAGDEFSKEFCKEYTKTVLKEPAAMGRFQKDCWNKPQKLSSACSCYAPTPTLPPTELTCGPLGSPCTIDNFVTACCKNADGSVGCYFLGGDPQDGICFM</sequence>
<dbReference type="Proteomes" id="UP001303160">
    <property type="component" value="Unassembled WGS sequence"/>
</dbReference>
<dbReference type="EMBL" id="MU864005">
    <property type="protein sequence ID" value="KAK4195719.1"/>
    <property type="molecule type" value="Genomic_DNA"/>
</dbReference>
<comment type="caution">
    <text evidence="2">The sequence shown here is derived from an EMBL/GenBank/DDBJ whole genome shotgun (WGS) entry which is preliminary data.</text>
</comment>
<evidence type="ECO:0000313" key="3">
    <source>
        <dbReference type="Proteomes" id="UP001303160"/>
    </source>
</evidence>
<evidence type="ECO:0000256" key="1">
    <source>
        <dbReference type="SAM" id="SignalP"/>
    </source>
</evidence>
<dbReference type="AlphaFoldDB" id="A0AAN6X8B1"/>
<name>A0AAN6X8B1_9PEZI</name>
<proteinExistence type="predicted"/>
<accession>A0AAN6X8B1</accession>
<feature type="signal peptide" evidence="1">
    <location>
        <begin position="1"/>
        <end position="16"/>
    </location>
</feature>
<feature type="chain" id="PRO_5042837200" evidence="1">
    <location>
        <begin position="17"/>
        <end position="171"/>
    </location>
</feature>
<reference evidence="2" key="2">
    <citation type="submission" date="2023-05" db="EMBL/GenBank/DDBJ databases">
        <authorList>
            <consortium name="Lawrence Berkeley National Laboratory"/>
            <person name="Steindorff A."/>
            <person name="Hensen N."/>
            <person name="Bonometti L."/>
            <person name="Westerberg I."/>
            <person name="Brannstrom I.O."/>
            <person name="Guillou S."/>
            <person name="Cros-Aarteil S."/>
            <person name="Calhoun S."/>
            <person name="Haridas S."/>
            <person name="Kuo A."/>
            <person name="Mondo S."/>
            <person name="Pangilinan J."/>
            <person name="Riley R."/>
            <person name="Labutti K."/>
            <person name="Andreopoulos B."/>
            <person name="Lipzen A."/>
            <person name="Chen C."/>
            <person name="Yanf M."/>
            <person name="Daum C."/>
            <person name="Ng V."/>
            <person name="Clum A."/>
            <person name="Ohm R."/>
            <person name="Martin F."/>
            <person name="Silar P."/>
            <person name="Natvig D."/>
            <person name="Lalanne C."/>
            <person name="Gautier V."/>
            <person name="Ament-Velasquez S.L."/>
            <person name="Kruys A."/>
            <person name="Hutchinson M.I."/>
            <person name="Powell A.J."/>
            <person name="Barry K."/>
            <person name="Miller A.N."/>
            <person name="Grigoriev I.V."/>
            <person name="Debuchy R."/>
            <person name="Gladieux P."/>
            <person name="Thoren M.H."/>
            <person name="Johannesson H."/>
        </authorList>
    </citation>
    <scope>NUCLEOTIDE SEQUENCE</scope>
    <source>
        <strain evidence="2">CBS 315.58</strain>
    </source>
</reference>
<keyword evidence="1" id="KW-0732">Signal</keyword>
<gene>
    <name evidence="2" type="ORF">QBC40DRAFT_288646</name>
</gene>
<reference evidence="2" key="1">
    <citation type="journal article" date="2023" name="Mol. Phylogenet. Evol.">
        <title>Genome-scale phylogeny and comparative genomics of the fungal order Sordariales.</title>
        <authorList>
            <person name="Hensen N."/>
            <person name="Bonometti L."/>
            <person name="Westerberg I."/>
            <person name="Brannstrom I.O."/>
            <person name="Guillou S."/>
            <person name="Cros-Aarteil S."/>
            <person name="Calhoun S."/>
            <person name="Haridas S."/>
            <person name="Kuo A."/>
            <person name="Mondo S."/>
            <person name="Pangilinan J."/>
            <person name="Riley R."/>
            <person name="LaButti K."/>
            <person name="Andreopoulos B."/>
            <person name="Lipzen A."/>
            <person name="Chen C."/>
            <person name="Yan M."/>
            <person name="Daum C."/>
            <person name="Ng V."/>
            <person name="Clum A."/>
            <person name="Steindorff A."/>
            <person name="Ohm R.A."/>
            <person name="Martin F."/>
            <person name="Silar P."/>
            <person name="Natvig D.O."/>
            <person name="Lalanne C."/>
            <person name="Gautier V."/>
            <person name="Ament-Velasquez S.L."/>
            <person name="Kruys A."/>
            <person name="Hutchinson M.I."/>
            <person name="Powell A.J."/>
            <person name="Barry K."/>
            <person name="Miller A.N."/>
            <person name="Grigoriev I.V."/>
            <person name="Debuchy R."/>
            <person name="Gladieux P."/>
            <person name="Hiltunen Thoren M."/>
            <person name="Johannesson H."/>
        </authorList>
    </citation>
    <scope>NUCLEOTIDE SEQUENCE</scope>
    <source>
        <strain evidence="2">CBS 315.58</strain>
    </source>
</reference>
<organism evidence="2 3">
    <name type="scientific">Triangularia verruculosa</name>
    <dbReference type="NCBI Taxonomy" id="2587418"/>
    <lineage>
        <taxon>Eukaryota</taxon>
        <taxon>Fungi</taxon>
        <taxon>Dikarya</taxon>
        <taxon>Ascomycota</taxon>
        <taxon>Pezizomycotina</taxon>
        <taxon>Sordariomycetes</taxon>
        <taxon>Sordariomycetidae</taxon>
        <taxon>Sordariales</taxon>
        <taxon>Podosporaceae</taxon>
        <taxon>Triangularia</taxon>
    </lineage>
</organism>
<keyword evidence="3" id="KW-1185">Reference proteome</keyword>